<dbReference type="InterPro" id="IPR017961">
    <property type="entry name" value="DNA_pol_Y-fam_little_finger"/>
</dbReference>
<evidence type="ECO:0000313" key="2">
    <source>
        <dbReference type="EMBL" id="RUT64494.1"/>
    </source>
</evidence>
<dbReference type="AlphaFoldDB" id="A0A433ZQU2"/>
<dbReference type="Gene3D" id="3.30.1490.100">
    <property type="entry name" value="DNA polymerase, Y-family, little finger domain"/>
    <property type="match status" value="1"/>
</dbReference>
<feature type="domain" description="DNA polymerase Y-family little finger" evidence="1">
    <location>
        <begin position="3"/>
        <end position="95"/>
    </location>
</feature>
<dbReference type="EMBL" id="NRQY01000002">
    <property type="protein sequence ID" value="RUT64494.1"/>
    <property type="molecule type" value="Genomic_DNA"/>
</dbReference>
<dbReference type="GO" id="GO:0003684">
    <property type="term" value="F:damaged DNA binding"/>
    <property type="evidence" value="ECO:0007669"/>
    <property type="project" value="InterPro"/>
</dbReference>
<dbReference type="OrthoDB" id="9808813at2"/>
<protein>
    <recommendedName>
        <fullName evidence="1">DNA polymerase Y-family little finger domain-containing protein</fullName>
    </recommendedName>
</protein>
<reference evidence="2 3" key="1">
    <citation type="submission" date="2017-08" db="EMBL/GenBank/DDBJ databases">
        <title>Draft genome sequence of pheromone producing symbiont Morganella morganii, of the female New Zealand grass grub Costelytra giveni.</title>
        <authorList>
            <person name="Laugraud A."/>
            <person name="Young S.D."/>
            <person name="Hurst M.H."/>
        </authorList>
    </citation>
    <scope>NUCLEOTIDE SEQUENCE [LARGE SCALE GENOMIC DNA]</scope>
    <source>
        <strain evidence="2 3">MMsCG</strain>
        <plasmid evidence="2">unnamed1</plasmid>
    </source>
</reference>
<evidence type="ECO:0000259" key="1">
    <source>
        <dbReference type="Pfam" id="PF11799"/>
    </source>
</evidence>
<sequence>MSQLRDMHQAVCQYVERASEKLRRERQYCRHITVFLRTNPFAPHDPYYANSNSVRLMLATQDTRDVMAAVVKALEAICRDGYRYQKAGIMLNDFCNKLGQIRRFSR</sequence>
<dbReference type="GO" id="GO:0006281">
    <property type="term" value="P:DNA repair"/>
    <property type="evidence" value="ECO:0007669"/>
    <property type="project" value="InterPro"/>
</dbReference>
<comment type="caution">
    <text evidence="2">The sequence shown here is derived from an EMBL/GenBank/DDBJ whole genome shotgun (WGS) entry which is preliminary data.</text>
</comment>
<dbReference type="InterPro" id="IPR036775">
    <property type="entry name" value="DNA_pol_Y-fam_lit_finger_sf"/>
</dbReference>
<evidence type="ECO:0000313" key="3">
    <source>
        <dbReference type="Proteomes" id="UP000286908"/>
    </source>
</evidence>
<accession>A0A433ZQU2</accession>
<name>A0A433ZQU2_MORMO</name>
<dbReference type="Proteomes" id="UP000286908">
    <property type="component" value="Unassembled WGS sequence"/>
</dbReference>
<keyword evidence="2" id="KW-0614">Plasmid</keyword>
<geneLocation type="plasmid" evidence="2">
    <name>unnamed1</name>
</geneLocation>
<organism evidence="2 3">
    <name type="scientific">Morganella morganii</name>
    <name type="common">Proteus morganii</name>
    <dbReference type="NCBI Taxonomy" id="582"/>
    <lineage>
        <taxon>Bacteria</taxon>
        <taxon>Pseudomonadati</taxon>
        <taxon>Pseudomonadota</taxon>
        <taxon>Gammaproteobacteria</taxon>
        <taxon>Enterobacterales</taxon>
        <taxon>Morganellaceae</taxon>
        <taxon>Morganella</taxon>
    </lineage>
</organism>
<dbReference type="Pfam" id="PF11799">
    <property type="entry name" value="IMS_C"/>
    <property type="match status" value="1"/>
</dbReference>
<proteinExistence type="predicted"/>
<gene>
    <name evidence="2" type="ORF">CKG00_15040</name>
</gene>